<dbReference type="SMART" id="SM00850">
    <property type="entry name" value="LytTR"/>
    <property type="match status" value="1"/>
</dbReference>
<evidence type="ECO:0000313" key="3">
    <source>
        <dbReference type="EMBL" id="MRH78374.1"/>
    </source>
</evidence>
<accession>A0A6N7R0C4</accession>
<dbReference type="PANTHER" id="PTHR37299">
    <property type="entry name" value="TRANSCRIPTIONAL REGULATOR-RELATED"/>
    <property type="match status" value="1"/>
</dbReference>
<dbReference type="Pfam" id="PF04397">
    <property type="entry name" value="LytTR"/>
    <property type="match status" value="1"/>
</dbReference>
<dbReference type="EMBL" id="WJPP01000003">
    <property type="protein sequence ID" value="MRH78374.1"/>
    <property type="molecule type" value="Genomic_DNA"/>
</dbReference>
<organism evidence="3 4">
    <name type="scientific">Spiribacter salilacus</name>
    <dbReference type="NCBI Taxonomy" id="2664894"/>
    <lineage>
        <taxon>Bacteria</taxon>
        <taxon>Pseudomonadati</taxon>
        <taxon>Pseudomonadota</taxon>
        <taxon>Gammaproteobacteria</taxon>
        <taxon>Chromatiales</taxon>
        <taxon>Ectothiorhodospiraceae</taxon>
        <taxon>Spiribacter</taxon>
    </lineage>
</organism>
<proteinExistence type="predicted"/>
<dbReference type="InterPro" id="IPR007492">
    <property type="entry name" value="LytTR_DNA-bd_dom"/>
</dbReference>
<feature type="domain" description="HTH LytTR-type" evidence="2">
    <location>
        <begin position="139"/>
        <end position="243"/>
    </location>
</feature>
<sequence length="249" mass="27689">MDIIIASESLNVRQALVRQLMPSAEITVQALLKDPAELWDYCQQQAVDVVLLHAASATHDYLQTAVMVGQQPGAPAIVFVAEAQDPLISVYRQAALPFLYHPMATLDIVNRLRLARPMSAAQIERLQTDVEGGDSRAHLLCRRRTGLGLIPVSAVRCFVADHKYVTVEHEAGEDLIEDSLVQLEAEFGGRFLRLHRSALVARDSLRGIEKDLDGRVHALVAGTQQRLPISRRHLPRVRRWLKDAASPPH</sequence>
<gene>
    <name evidence="3" type="ORF">GH984_06605</name>
</gene>
<dbReference type="Proteomes" id="UP000433788">
    <property type="component" value="Unassembled WGS sequence"/>
</dbReference>
<keyword evidence="4" id="KW-1185">Reference proteome</keyword>
<dbReference type="GO" id="GO:0003677">
    <property type="term" value="F:DNA binding"/>
    <property type="evidence" value="ECO:0007669"/>
    <property type="project" value="UniProtKB-KW"/>
</dbReference>
<dbReference type="SUPFAM" id="SSF52172">
    <property type="entry name" value="CheY-like"/>
    <property type="match status" value="1"/>
</dbReference>
<comment type="caution">
    <text evidence="3">The sequence shown here is derived from an EMBL/GenBank/DDBJ whole genome shotgun (WGS) entry which is preliminary data.</text>
</comment>
<dbReference type="RefSeq" id="WP_153719420.1">
    <property type="nucleotide sequence ID" value="NZ_WJPP01000003.1"/>
</dbReference>
<name>A0A6N7R0C4_9GAMM</name>
<dbReference type="Gene3D" id="2.40.50.1020">
    <property type="entry name" value="LytTr DNA-binding domain"/>
    <property type="match status" value="1"/>
</dbReference>
<dbReference type="PANTHER" id="PTHR37299:SF1">
    <property type="entry name" value="STAGE 0 SPORULATION PROTEIN A HOMOLOG"/>
    <property type="match status" value="1"/>
</dbReference>
<evidence type="ECO:0000256" key="1">
    <source>
        <dbReference type="ARBA" id="ARBA00023012"/>
    </source>
</evidence>
<dbReference type="GO" id="GO:0000156">
    <property type="term" value="F:phosphorelay response regulator activity"/>
    <property type="evidence" value="ECO:0007669"/>
    <property type="project" value="InterPro"/>
</dbReference>
<dbReference type="InterPro" id="IPR011006">
    <property type="entry name" value="CheY-like_superfamily"/>
</dbReference>
<protein>
    <submittedName>
        <fullName evidence="3">DNA-binding response regulator</fullName>
    </submittedName>
</protein>
<evidence type="ECO:0000259" key="2">
    <source>
        <dbReference type="PROSITE" id="PS50930"/>
    </source>
</evidence>
<keyword evidence="1" id="KW-0902">Two-component regulatory system</keyword>
<reference evidence="3 4" key="1">
    <citation type="submission" date="2019-11" db="EMBL/GenBank/DDBJ databases">
        <authorList>
            <person name="Zhang X.Y."/>
        </authorList>
    </citation>
    <scope>NUCLEOTIDE SEQUENCE [LARGE SCALE GENOMIC DNA]</scope>
    <source>
        <strain evidence="3 4">C176</strain>
    </source>
</reference>
<dbReference type="AlphaFoldDB" id="A0A6N7R0C4"/>
<keyword evidence="3" id="KW-0238">DNA-binding</keyword>
<evidence type="ECO:0000313" key="4">
    <source>
        <dbReference type="Proteomes" id="UP000433788"/>
    </source>
</evidence>
<dbReference type="InterPro" id="IPR046947">
    <property type="entry name" value="LytR-like"/>
</dbReference>
<dbReference type="PROSITE" id="PS50930">
    <property type="entry name" value="HTH_LYTTR"/>
    <property type="match status" value="1"/>
</dbReference>